<dbReference type="InterPro" id="IPR041492">
    <property type="entry name" value="HAD_2"/>
</dbReference>
<dbReference type="Proteomes" id="UP000295479">
    <property type="component" value="Unassembled WGS sequence"/>
</dbReference>
<keyword evidence="2" id="KW-1185">Reference proteome</keyword>
<dbReference type="InterPro" id="IPR006439">
    <property type="entry name" value="HAD-SF_hydro_IA"/>
</dbReference>
<dbReference type="RefSeq" id="WP_132006328.1">
    <property type="nucleotide sequence ID" value="NZ_SMFK01000007.1"/>
</dbReference>
<dbReference type="InterPro" id="IPR023214">
    <property type="entry name" value="HAD_sf"/>
</dbReference>
<dbReference type="NCBIfam" id="TIGR02254">
    <property type="entry name" value="YjjG_YfnB"/>
    <property type="match status" value="1"/>
</dbReference>
<dbReference type="OrthoDB" id="9802350at2"/>
<dbReference type="Gene3D" id="3.40.50.1000">
    <property type="entry name" value="HAD superfamily/HAD-like"/>
    <property type="match status" value="1"/>
</dbReference>
<gene>
    <name evidence="1" type="ORF">E0F76_12320</name>
</gene>
<dbReference type="Pfam" id="PF13419">
    <property type="entry name" value="HAD_2"/>
    <property type="match status" value="1"/>
</dbReference>
<dbReference type="InterPro" id="IPR036412">
    <property type="entry name" value="HAD-like_sf"/>
</dbReference>
<dbReference type="GO" id="GO:0008253">
    <property type="term" value="F:5'-nucleotidase activity"/>
    <property type="evidence" value="ECO:0007669"/>
    <property type="project" value="InterPro"/>
</dbReference>
<dbReference type="Gene3D" id="1.10.150.240">
    <property type="entry name" value="Putative phosphatase, domain 2"/>
    <property type="match status" value="1"/>
</dbReference>
<sequence length="230" mass="27108">MKVINNISDVFFDLDHTLWDFEKNSALAFETIFKLNKMPIDMVQFLHFYIPKNREYWEKYRKDEITQEKMRFGRLKDTLDLIQFDVEDDLINQLSKEYIHYLPQYNHLYEGTIELLDYLRPKYNLHIITNGFASIQGHKLDNSYITHYFKTITNSEMAGVKKPNRLIFEYALNSAKAKKENSIMIGDCIESDVQGALDAGLDAIFFNENNIEVGSHIKQVSQLLDLKKYL</sequence>
<dbReference type="AlphaFoldDB" id="A0A4R5CG93"/>
<dbReference type="PANTHER" id="PTHR47478:SF1">
    <property type="entry name" value="PYRIMIDINE 5'-NUCLEOTIDASE YJJG"/>
    <property type="match status" value="1"/>
</dbReference>
<comment type="caution">
    <text evidence="1">The sequence shown here is derived from an EMBL/GenBank/DDBJ whole genome shotgun (WGS) entry which is preliminary data.</text>
</comment>
<dbReference type="EMBL" id="SMFK01000007">
    <property type="protein sequence ID" value="TDD96274.1"/>
    <property type="molecule type" value="Genomic_DNA"/>
</dbReference>
<evidence type="ECO:0000313" key="2">
    <source>
        <dbReference type="Proteomes" id="UP000295479"/>
    </source>
</evidence>
<dbReference type="InterPro" id="IPR023198">
    <property type="entry name" value="PGP-like_dom2"/>
</dbReference>
<evidence type="ECO:0000313" key="1">
    <source>
        <dbReference type="EMBL" id="TDD96274.1"/>
    </source>
</evidence>
<proteinExistence type="predicted"/>
<reference evidence="1 2" key="1">
    <citation type="submission" date="2019-03" db="EMBL/GenBank/DDBJ databases">
        <title>Flavobacterium AR-3-4 sp. nov. isolated from arctic soil.</title>
        <authorList>
            <person name="Chaudhary D.K."/>
        </authorList>
    </citation>
    <scope>NUCLEOTIDE SEQUENCE [LARGE SCALE GENOMIC DNA]</scope>
    <source>
        <strain evidence="1 2">AR-3-4</strain>
    </source>
</reference>
<dbReference type="InterPro" id="IPR052550">
    <property type="entry name" value="Pyrimidine_5'-ntase_YjjG"/>
</dbReference>
<dbReference type="InterPro" id="IPR011951">
    <property type="entry name" value="HAD-SF_hydro_IA_YjjG/PynA"/>
</dbReference>
<protein>
    <submittedName>
        <fullName evidence="1">Noncanonical pyrimidine nucleotidase, YjjG family</fullName>
    </submittedName>
</protein>
<organism evidence="1 2">
    <name type="scientific">Flavobacterium cellulosilyticum</name>
    <dbReference type="NCBI Taxonomy" id="2541731"/>
    <lineage>
        <taxon>Bacteria</taxon>
        <taxon>Pseudomonadati</taxon>
        <taxon>Bacteroidota</taxon>
        <taxon>Flavobacteriia</taxon>
        <taxon>Flavobacteriales</taxon>
        <taxon>Flavobacteriaceae</taxon>
        <taxon>Flavobacterium</taxon>
    </lineage>
</organism>
<dbReference type="SUPFAM" id="SSF56784">
    <property type="entry name" value="HAD-like"/>
    <property type="match status" value="1"/>
</dbReference>
<accession>A0A4R5CG93</accession>
<name>A0A4R5CG93_9FLAO</name>
<dbReference type="PANTHER" id="PTHR47478">
    <property type="match status" value="1"/>
</dbReference>
<dbReference type="SFLD" id="SFLDS00003">
    <property type="entry name" value="Haloacid_Dehalogenase"/>
    <property type="match status" value="1"/>
</dbReference>
<dbReference type="SFLD" id="SFLDG01129">
    <property type="entry name" value="C1.5:_HAD__Beta-PGM__Phosphata"/>
    <property type="match status" value="1"/>
</dbReference>
<dbReference type="NCBIfam" id="TIGR01549">
    <property type="entry name" value="HAD-SF-IA-v1"/>
    <property type="match status" value="1"/>
</dbReference>